<keyword evidence="4 6" id="KW-0547">Nucleotide-binding</keyword>
<dbReference type="InterPro" id="IPR012505">
    <property type="entry name" value="YbbR"/>
</dbReference>
<dbReference type="Gene3D" id="3.40.1700.10">
    <property type="entry name" value="DNA integrity scanning protein, DisA, N-terminal domain"/>
    <property type="match status" value="1"/>
</dbReference>
<gene>
    <name evidence="6" type="primary">dacA</name>
    <name evidence="8" type="ORF">CSA25_04385</name>
</gene>
<evidence type="ECO:0000313" key="9">
    <source>
        <dbReference type="Proteomes" id="UP000231203"/>
    </source>
</evidence>
<dbReference type="InterPro" id="IPR036888">
    <property type="entry name" value="DNA_integrity_DisA_N_sf"/>
</dbReference>
<dbReference type="Pfam" id="PF07949">
    <property type="entry name" value="YbbR"/>
    <property type="match status" value="2"/>
</dbReference>
<accession>A0A2G6MRG2</accession>
<keyword evidence="6" id="KW-0472">Membrane</keyword>
<feature type="domain" description="DAC" evidence="7">
    <location>
        <begin position="94"/>
        <end position="242"/>
    </location>
</feature>
<keyword evidence="3 6" id="KW-0548">Nucleotidyltransferase</keyword>
<evidence type="ECO:0000256" key="1">
    <source>
        <dbReference type="ARBA" id="ARBA00000877"/>
    </source>
</evidence>
<dbReference type="GO" id="GO:0106408">
    <property type="term" value="F:diadenylate cyclase activity"/>
    <property type="evidence" value="ECO:0007669"/>
    <property type="project" value="UniProtKB-EC"/>
</dbReference>
<reference evidence="8 9" key="1">
    <citation type="submission" date="2017-10" db="EMBL/GenBank/DDBJ databases">
        <title>Novel microbial diversity and functional potential in the marine mammal oral microbiome.</title>
        <authorList>
            <person name="Dudek N.K."/>
            <person name="Sun C.L."/>
            <person name="Burstein D."/>
            <person name="Kantor R.S."/>
            <person name="Aliaga Goltsman D.S."/>
            <person name="Bik E.M."/>
            <person name="Thomas B.C."/>
            <person name="Banfield J.F."/>
            <person name="Relman D.A."/>
        </authorList>
    </citation>
    <scope>NUCLEOTIDE SEQUENCE [LARGE SCALE GENOMIC DNA]</scope>
    <source>
        <strain evidence="8">DOLJORAL78_47_202</strain>
    </source>
</reference>
<evidence type="ECO:0000259" key="7">
    <source>
        <dbReference type="PROSITE" id="PS51794"/>
    </source>
</evidence>
<dbReference type="InterPro" id="IPR050338">
    <property type="entry name" value="DisA"/>
</dbReference>
<comment type="subunit">
    <text evidence="6">Probably a homodimer.</text>
</comment>
<evidence type="ECO:0000313" key="8">
    <source>
        <dbReference type="EMBL" id="PIE62591.1"/>
    </source>
</evidence>
<dbReference type="GO" id="GO:0006171">
    <property type="term" value="P:cAMP biosynthetic process"/>
    <property type="evidence" value="ECO:0007669"/>
    <property type="project" value="InterPro"/>
</dbReference>
<proteinExistence type="inferred from homology"/>
<feature type="transmembrane region" description="Helical" evidence="6">
    <location>
        <begin position="64"/>
        <end position="84"/>
    </location>
</feature>
<dbReference type="InterPro" id="IPR034701">
    <property type="entry name" value="CdaA"/>
</dbReference>
<comment type="caution">
    <text evidence="8">The sequence shown here is derived from an EMBL/GenBank/DDBJ whole genome shotgun (WGS) entry which is preliminary data.</text>
</comment>
<dbReference type="SUPFAM" id="SSF143597">
    <property type="entry name" value="YojJ-like"/>
    <property type="match status" value="1"/>
</dbReference>
<comment type="caution">
    <text evidence="6">Lacks conserved residue(s) required for the propagation of feature annotation.</text>
</comment>
<keyword evidence="6" id="KW-0812">Transmembrane</keyword>
<dbReference type="EC" id="2.7.7.85" evidence="6"/>
<keyword evidence="2 6" id="KW-0808">Transferase</keyword>
<dbReference type="PANTHER" id="PTHR34185">
    <property type="entry name" value="DIADENYLATE CYCLASE"/>
    <property type="match status" value="1"/>
</dbReference>
<dbReference type="EMBL" id="PDTI01000037">
    <property type="protein sequence ID" value="PIE62591.1"/>
    <property type="molecule type" value="Genomic_DNA"/>
</dbReference>
<dbReference type="GO" id="GO:0005524">
    <property type="term" value="F:ATP binding"/>
    <property type="evidence" value="ECO:0007669"/>
    <property type="project" value="UniProtKB-UniRule"/>
</dbReference>
<keyword evidence="6" id="KW-1003">Cell membrane</keyword>
<feature type="transmembrane region" description="Helical" evidence="6">
    <location>
        <begin position="269"/>
        <end position="287"/>
    </location>
</feature>
<dbReference type="HAMAP" id="MF_01499">
    <property type="entry name" value="DacA"/>
    <property type="match status" value="1"/>
</dbReference>
<dbReference type="GO" id="GO:0004016">
    <property type="term" value="F:adenylate cyclase activity"/>
    <property type="evidence" value="ECO:0007669"/>
    <property type="project" value="UniProtKB-UniRule"/>
</dbReference>
<evidence type="ECO:0000256" key="4">
    <source>
        <dbReference type="ARBA" id="ARBA00022741"/>
    </source>
</evidence>
<dbReference type="InterPro" id="IPR003390">
    <property type="entry name" value="DNA_integrity_scan_DisA_N"/>
</dbReference>
<dbReference type="Proteomes" id="UP000231203">
    <property type="component" value="Unassembled WGS sequence"/>
</dbReference>
<evidence type="ECO:0000256" key="6">
    <source>
        <dbReference type="HAMAP-Rule" id="MF_01499"/>
    </source>
</evidence>
<evidence type="ECO:0000256" key="5">
    <source>
        <dbReference type="ARBA" id="ARBA00022840"/>
    </source>
</evidence>
<dbReference type="Gene3D" id="2.170.120.40">
    <property type="entry name" value="YbbR-like domain"/>
    <property type="match status" value="1"/>
</dbReference>
<protein>
    <recommendedName>
        <fullName evidence="6">Diadenylate cyclase</fullName>
        <shortName evidence="6">DAC</shortName>
        <ecNumber evidence="6">2.7.7.85</ecNumber>
    </recommendedName>
    <alternativeName>
        <fullName evidence="6">Cyclic-di-AMP synthase</fullName>
        <shortName evidence="6">c-di-AMP synthase</shortName>
    </alternativeName>
</protein>
<comment type="similarity">
    <text evidence="6">Belongs to the adenylate cyclase family. DacA/CdaA subfamily.</text>
</comment>
<sequence>MPMEQLSLLFSGWRWQDILDIVFNAYILFRLYVLFRGSNILRVLMAVVVMWIIGRSANAMGLVITNWVMQGVITVATFIIIIVFRNEISGVVRTRSLKFFLWEIPRTQNNTPVRIITDAVVQLAGSKIGALIVMPLKTGVDSIIASGVEMNASLSRELLVNIFWNGAPLHDGAAVIQGRKITRAGTILPLSQNRHLASKYGTRHRAALGLTEQSDALVIVVSEERGKVSLVKDNRIYEVKDPDKIETLIKQYTGGLEPVKGIRRQTRELLAAAMVCLLCTTGLWLSFSRGMETLGSYDVPIEFMNPDKKMNIIDASASSSKLLISGARPLVNALTLDQMSIKISLDGTVVGKNKLAITRQNVQLPPGIGLKNIEPDQVEVTLDTMAKKQVPVQADFSGKLPDGLIMTSLSVIPETVTITGGELALDTLTTVFTKKIPLENLTTSGFVNVALVMRPATLRPHEKHKKVQIRYTIARRKGKS</sequence>
<comment type="function">
    <text evidence="6">Catalyzes the condensation of 2 ATP molecules into cyclic di-AMP (c-di-AMP), a second messenger used to regulate differing processes in different bacteria.</text>
</comment>
<keyword evidence="6" id="KW-1133">Transmembrane helix</keyword>
<keyword evidence="5 6" id="KW-0067">ATP-binding</keyword>
<dbReference type="AlphaFoldDB" id="A0A2G6MRG2"/>
<organism evidence="8 9">
    <name type="scientific">Desulfobacter postgatei</name>
    <dbReference type="NCBI Taxonomy" id="2293"/>
    <lineage>
        <taxon>Bacteria</taxon>
        <taxon>Pseudomonadati</taxon>
        <taxon>Thermodesulfobacteriota</taxon>
        <taxon>Desulfobacteria</taxon>
        <taxon>Desulfobacterales</taxon>
        <taxon>Desulfobacteraceae</taxon>
        <taxon>Desulfobacter</taxon>
    </lineage>
</organism>
<dbReference type="Gene3D" id="2.170.120.30">
    <property type="match status" value="1"/>
</dbReference>
<evidence type="ECO:0000256" key="3">
    <source>
        <dbReference type="ARBA" id="ARBA00022695"/>
    </source>
</evidence>
<dbReference type="PROSITE" id="PS51794">
    <property type="entry name" value="DAC"/>
    <property type="match status" value="1"/>
</dbReference>
<dbReference type="Pfam" id="PF02457">
    <property type="entry name" value="DAC"/>
    <property type="match status" value="1"/>
</dbReference>
<dbReference type="PANTHER" id="PTHR34185:SF1">
    <property type="entry name" value="DIADENYLATE CYCLASE"/>
    <property type="match status" value="1"/>
</dbReference>
<feature type="transmembrane region" description="Helical" evidence="6">
    <location>
        <begin position="40"/>
        <end position="58"/>
    </location>
</feature>
<comment type="catalytic activity">
    <reaction evidence="1 6">
        <text>2 ATP = 3',3'-c-di-AMP + 2 diphosphate</text>
        <dbReference type="Rhea" id="RHEA:35655"/>
        <dbReference type="ChEBI" id="CHEBI:30616"/>
        <dbReference type="ChEBI" id="CHEBI:33019"/>
        <dbReference type="ChEBI" id="CHEBI:71500"/>
        <dbReference type="EC" id="2.7.7.85"/>
    </reaction>
</comment>
<evidence type="ECO:0000256" key="2">
    <source>
        <dbReference type="ARBA" id="ARBA00022679"/>
    </source>
</evidence>
<name>A0A2G6MRG2_9BACT</name>